<evidence type="ECO:0000313" key="2">
    <source>
        <dbReference type="EMBL" id="QCI25205.1"/>
    </source>
</evidence>
<dbReference type="InterPro" id="IPR036108">
    <property type="entry name" value="4pyrrol_syn_uPrphyn_synt_sf"/>
</dbReference>
<reference evidence="2 3" key="2">
    <citation type="submission" date="2019-05" db="EMBL/GenBank/DDBJ databases">
        <title>Genome evolution of the obligate endosymbiont Buchnera aphidicola.</title>
        <authorList>
            <person name="Moran N.A."/>
        </authorList>
    </citation>
    <scope>NUCLEOTIDE SEQUENCE [LARGE SCALE GENOMIC DNA]</scope>
    <source>
        <strain evidence="2 3">Rpa</strain>
    </source>
</reference>
<dbReference type="SUPFAM" id="SSF69618">
    <property type="entry name" value="HemD-like"/>
    <property type="match status" value="1"/>
</dbReference>
<dbReference type="GO" id="GO:0033014">
    <property type="term" value="P:tetrapyrrole biosynthetic process"/>
    <property type="evidence" value="ECO:0007669"/>
    <property type="project" value="InterPro"/>
</dbReference>
<organism evidence="2 3">
    <name type="scientific">Buchnera aphidicola subsp. Rhopalosiphum padi</name>
    <dbReference type="NCBI Taxonomy" id="98793"/>
    <lineage>
        <taxon>Bacteria</taxon>
        <taxon>Pseudomonadati</taxon>
        <taxon>Pseudomonadota</taxon>
        <taxon>Gammaproteobacteria</taxon>
        <taxon>Enterobacterales</taxon>
        <taxon>Erwiniaceae</taxon>
        <taxon>Buchnera</taxon>
    </lineage>
</organism>
<dbReference type="AlphaFoldDB" id="A0A4D6YKB3"/>
<reference evidence="2 3" key="1">
    <citation type="submission" date="2018-12" db="EMBL/GenBank/DDBJ databases">
        <authorList>
            <person name="Chong R.A."/>
        </authorList>
    </citation>
    <scope>NUCLEOTIDE SEQUENCE [LARGE SCALE GENOMIC DNA]</scope>
    <source>
        <strain evidence="2 3">Rpa</strain>
    </source>
</reference>
<feature type="domain" description="Tetrapyrrole biosynthesis uroporphyrinogen III synthase" evidence="1">
    <location>
        <begin position="2"/>
        <end position="114"/>
    </location>
</feature>
<dbReference type="Proteomes" id="UP000298688">
    <property type="component" value="Chromosome"/>
</dbReference>
<evidence type="ECO:0000259" key="1">
    <source>
        <dbReference type="Pfam" id="PF02602"/>
    </source>
</evidence>
<dbReference type="Gene3D" id="3.40.50.10090">
    <property type="match status" value="2"/>
</dbReference>
<gene>
    <name evidence="2" type="ORF">D9V76_03050</name>
</gene>
<evidence type="ECO:0000313" key="3">
    <source>
        <dbReference type="Proteomes" id="UP000298688"/>
    </source>
</evidence>
<protein>
    <submittedName>
        <fullName evidence="2">Uroporphyrinogen-III synthase</fullName>
    </submittedName>
</protein>
<dbReference type="Pfam" id="PF02602">
    <property type="entry name" value="HEM4"/>
    <property type="match status" value="1"/>
</dbReference>
<dbReference type="CDD" id="cd06578">
    <property type="entry name" value="HemD"/>
    <property type="match status" value="1"/>
</dbReference>
<dbReference type="EMBL" id="CP034858">
    <property type="protein sequence ID" value="QCI25205.1"/>
    <property type="molecule type" value="Genomic_DNA"/>
</dbReference>
<sequence>MILLQGRNGRKLIKKYLVKKGFNISVVECYKRIFKVIDIFEEVKKWRYWKINTLVVTSSEILKRLDKKVSVFDKNEWLFGCKIFVIGNRLAKIAKEMGWNDIVVSDNANNNDLLKLISKTNDRN</sequence>
<dbReference type="InterPro" id="IPR003754">
    <property type="entry name" value="4pyrrol_synth_uPrphyn_synth"/>
</dbReference>
<proteinExistence type="predicted"/>
<name>A0A4D6YKB3_BUCRP</name>
<accession>A0A4D6YKB3</accession>
<dbReference type="OrthoDB" id="9787650at2"/>
<dbReference type="GO" id="GO:0004852">
    <property type="term" value="F:uroporphyrinogen-III synthase activity"/>
    <property type="evidence" value="ECO:0007669"/>
    <property type="project" value="InterPro"/>
</dbReference>